<dbReference type="AlphaFoldDB" id="A0A7S4DDL6"/>
<evidence type="ECO:0000313" key="3">
    <source>
        <dbReference type="EMBL" id="CAE0643100.1"/>
    </source>
</evidence>
<dbReference type="Pfam" id="PF04940">
    <property type="entry name" value="BLUF"/>
    <property type="match status" value="1"/>
</dbReference>
<evidence type="ECO:0000256" key="1">
    <source>
        <dbReference type="SAM" id="MobiDB-lite"/>
    </source>
</evidence>
<reference evidence="3" key="1">
    <citation type="submission" date="2021-01" db="EMBL/GenBank/DDBJ databases">
        <authorList>
            <person name="Corre E."/>
            <person name="Pelletier E."/>
            <person name="Niang G."/>
            <person name="Scheremetjew M."/>
            <person name="Finn R."/>
            <person name="Kale V."/>
            <person name="Holt S."/>
            <person name="Cochrane G."/>
            <person name="Meng A."/>
            <person name="Brown T."/>
            <person name="Cohen L."/>
        </authorList>
    </citation>
    <scope>NUCLEOTIDE SEQUENCE</scope>
    <source>
        <strain evidence="3">CCCM811</strain>
    </source>
</reference>
<feature type="compositionally biased region" description="Polar residues" evidence="1">
    <location>
        <begin position="1"/>
        <end position="11"/>
    </location>
</feature>
<protein>
    <recommendedName>
        <fullName evidence="2">BLUF domain-containing protein</fullName>
    </recommendedName>
</protein>
<dbReference type="InterPro" id="IPR007024">
    <property type="entry name" value="BLUF_domain"/>
</dbReference>
<dbReference type="SUPFAM" id="SSF54975">
    <property type="entry name" value="Acylphosphatase/BLUF domain-like"/>
    <property type="match status" value="1"/>
</dbReference>
<dbReference type="GO" id="GO:0071949">
    <property type="term" value="F:FAD binding"/>
    <property type="evidence" value="ECO:0007669"/>
    <property type="project" value="InterPro"/>
</dbReference>
<proteinExistence type="predicted"/>
<evidence type="ECO:0000259" key="2">
    <source>
        <dbReference type="PROSITE" id="PS50925"/>
    </source>
</evidence>
<organism evidence="3">
    <name type="scientific">Lotharella globosa</name>
    <dbReference type="NCBI Taxonomy" id="91324"/>
    <lineage>
        <taxon>Eukaryota</taxon>
        <taxon>Sar</taxon>
        <taxon>Rhizaria</taxon>
        <taxon>Cercozoa</taxon>
        <taxon>Chlorarachniophyceae</taxon>
        <taxon>Lotharella</taxon>
    </lineage>
</organism>
<feature type="compositionally biased region" description="Low complexity" evidence="1">
    <location>
        <begin position="14"/>
        <end position="27"/>
    </location>
</feature>
<feature type="region of interest" description="Disordered" evidence="1">
    <location>
        <begin position="1"/>
        <end position="32"/>
    </location>
</feature>
<feature type="compositionally biased region" description="Basic and acidic residues" evidence="1">
    <location>
        <begin position="367"/>
        <end position="384"/>
    </location>
</feature>
<sequence length="451" mass="50769">MGCGATKTTVSPPAEGTTASAGTGANTKGHRPKKYLRLTYRSKLRPNCPIAEIIRRANLKNDRLDVAGALWYNAESNEIRQILEGEHDQVRELFGVISKDPRHYDIVVEIEEFPMKRAYKKWGGMAFADNPEFADPAKDCGVDLYKLQISYRCTPKHLREFIDNSIDDEDFITLGRVFYCRVETGEVLERLEGDRAQLEALVKNYKNDHWLNDVNVGHYESIKERGFHVFSKQDISRFSSSDDSVKRIKFKVGKDTQFLAAMYNTWDVATGSIQAVVMFREATSAKHAVNSKVTSSDVNLETLEAQVLGSIRATPKVDHAPEVKGGDEKAEKYVKELPGLNLEYYIMHPPLGFMVRRLDGKQKSQLDVDLDGKEEEKKGTEQTPDKLTSIVTPTTNIELKKMCRGKVCRLLGINDVNVTLQGGKQVAKVLREAQEKYPIKLRINLQDAPGA</sequence>
<accession>A0A7S4DDL6</accession>
<name>A0A7S4DDL6_9EUKA</name>
<gene>
    <name evidence="3" type="ORF">LGLO00237_LOCUS44</name>
</gene>
<feature type="domain" description="BLUF" evidence="2">
    <location>
        <begin position="32"/>
        <end position="125"/>
    </location>
</feature>
<dbReference type="Gene3D" id="3.30.70.100">
    <property type="match status" value="1"/>
</dbReference>
<dbReference type="EMBL" id="HBIV01000059">
    <property type="protein sequence ID" value="CAE0643100.1"/>
    <property type="molecule type" value="Transcribed_RNA"/>
</dbReference>
<dbReference type="InterPro" id="IPR036046">
    <property type="entry name" value="Acylphosphatase-like_dom_sf"/>
</dbReference>
<dbReference type="GO" id="GO:0009882">
    <property type="term" value="F:blue light photoreceptor activity"/>
    <property type="evidence" value="ECO:0007669"/>
    <property type="project" value="InterPro"/>
</dbReference>
<dbReference type="PROSITE" id="PS50925">
    <property type="entry name" value="BLUF"/>
    <property type="match status" value="1"/>
</dbReference>
<feature type="region of interest" description="Disordered" evidence="1">
    <location>
        <begin position="367"/>
        <end position="386"/>
    </location>
</feature>
<dbReference type="SMART" id="SM01034">
    <property type="entry name" value="BLUF"/>
    <property type="match status" value="1"/>
</dbReference>